<feature type="signal peptide" evidence="2">
    <location>
        <begin position="1"/>
        <end position="21"/>
    </location>
</feature>
<reference evidence="3 4" key="1">
    <citation type="submission" date="2020-04" db="EMBL/GenBank/DDBJ databases">
        <authorList>
            <person name="Alioto T."/>
            <person name="Alioto T."/>
            <person name="Gomez Garrido J."/>
        </authorList>
    </citation>
    <scope>NUCLEOTIDE SEQUENCE [LARGE SCALE GENOMIC DNA]</scope>
</reference>
<evidence type="ECO:0000256" key="1">
    <source>
        <dbReference type="SAM" id="MobiDB-lite"/>
    </source>
</evidence>
<dbReference type="Proteomes" id="UP000494165">
    <property type="component" value="Unassembled WGS sequence"/>
</dbReference>
<organism evidence="3 4">
    <name type="scientific">Cloeon dipterum</name>
    <dbReference type="NCBI Taxonomy" id="197152"/>
    <lineage>
        <taxon>Eukaryota</taxon>
        <taxon>Metazoa</taxon>
        <taxon>Ecdysozoa</taxon>
        <taxon>Arthropoda</taxon>
        <taxon>Hexapoda</taxon>
        <taxon>Insecta</taxon>
        <taxon>Pterygota</taxon>
        <taxon>Palaeoptera</taxon>
        <taxon>Ephemeroptera</taxon>
        <taxon>Pisciforma</taxon>
        <taxon>Baetidae</taxon>
        <taxon>Cloeon</taxon>
    </lineage>
</organism>
<keyword evidence="4" id="KW-1185">Reference proteome</keyword>
<accession>A0A8S1CHD2</accession>
<proteinExistence type="predicted"/>
<feature type="chain" id="PRO_5035870873" description="Secreted protein" evidence="2">
    <location>
        <begin position="22"/>
        <end position="108"/>
    </location>
</feature>
<gene>
    <name evidence="3" type="ORF">CLODIP_2_CD11757</name>
</gene>
<feature type="region of interest" description="Disordered" evidence="1">
    <location>
        <begin position="35"/>
        <end position="64"/>
    </location>
</feature>
<evidence type="ECO:0008006" key="5">
    <source>
        <dbReference type="Google" id="ProtNLM"/>
    </source>
</evidence>
<keyword evidence="2" id="KW-0732">Signal</keyword>
<comment type="caution">
    <text evidence="3">The sequence shown here is derived from an EMBL/GenBank/DDBJ whole genome shotgun (WGS) entry which is preliminary data.</text>
</comment>
<name>A0A8S1CHD2_9INSE</name>
<evidence type="ECO:0000313" key="3">
    <source>
        <dbReference type="EMBL" id="CAB3367836.1"/>
    </source>
</evidence>
<dbReference type="EMBL" id="CADEPI010000033">
    <property type="protein sequence ID" value="CAB3367836.1"/>
    <property type="molecule type" value="Genomic_DNA"/>
</dbReference>
<feature type="compositionally biased region" description="Low complexity" evidence="1">
    <location>
        <begin position="40"/>
        <end position="58"/>
    </location>
</feature>
<protein>
    <recommendedName>
        <fullName evidence="5">Secreted protein</fullName>
    </recommendedName>
</protein>
<dbReference type="AlphaFoldDB" id="A0A8S1CHD2"/>
<sequence length="108" mass="11532">MISKVTIVACALVAMASMSAAQSYAGSRPWYDMYGPQTDTPPATSTSTSTTTSNNNANGELGDRNQFLTPVESVSFRLYNNVPIEGPGKPCIGCVYRLTSNGFVMVRP</sequence>
<evidence type="ECO:0000256" key="2">
    <source>
        <dbReference type="SAM" id="SignalP"/>
    </source>
</evidence>
<evidence type="ECO:0000313" key="4">
    <source>
        <dbReference type="Proteomes" id="UP000494165"/>
    </source>
</evidence>